<protein>
    <submittedName>
        <fullName evidence="4">ABC-type amino acid transport substrate-binding protein</fullName>
    </submittedName>
</protein>
<comment type="caution">
    <text evidence="4">The sequence shown here is derived from an EMBL/GenBank/DDBJ whole genome shotgun (WGS) entry which is preliminary data.</text>
</comment>
<dbReference type="SMART" id="SM00062">
    <property type="entry name" value="PBPb"/>
    <property type="match status" value="1"/>
</dbReference>
<dbReference type="Proteomes" id="UP000587760">
    <property type="component" value="Unassembled WGS sequence"/>
</dbReference>
<name>A0A841RGQ3_9SPIO</name>
<evidence type="ECO:0000313" key="5">
    <source>
        <dbReference type="Proteomes" id="UP000587760"/>
    </source>
</evidence>
<keyword evidence="2" id="KW-0812">Transmembrane</keyword>
<feature type="transmembrane region" description="Helical" evidence="2">
    <location>
        <begin position="251"/>
        <end position="269"/>
    </location>
</feature>
<proteinExistence type="predicted"/>
<keyword evidence="2" id="KW-1133">Transmembrane helix</keyword>
<keyword evidence="2" id="KW-0472">Membrane</keyword>
<evidence type="ECO:0000256" key="2">
    <source>
        <dbReference type="SAM" id="Phobius"/>
    </source>
</evidence>
<dbReference type="Pfam" id="PF00497">
    <property type="entry name" value="SBP_bac_3"/>
    <property type="match status" value="1"/>
</dbReference>
<dbReference type="RefSeq" id="WP_184747924.1">
    <property type="nucleotide sequence ID" value="NZ_JACHGJ010000007.1"/>
</dbReference>
<sequence>MKFRTFLLFFCLVISSIIPAEEIRFLYNRNYYPFEFTNEQGKADGFVIDVLFALAREAAYEITFIPGNWKQREEDLYNGDGYFTTGFLNHSSHDSIITSKILFSLPFSLIYRSGISPHSLKDLDGRTPLFSSGDSSEQVLYTYLKPEKVIRTKSWSDAVKALDTGYGDFAIISRIQKDLIIGEYHEKLSVMEEFHLVLPYVIYTTRWDKEKLEKLNNSLSIIRASGEFDRITGKWFAEENPLITASGKKRSLLYLIPAAIACIILLTIYKKRKVRL</sequence>
<evidence type="ECO:0000313" key="4">
    <source>
        <dbReference type="EMBL" id="MBB6481688.1"/>
    </source>
</evidence>
<reference evidence="4 5" key="1">
    <citation type="submission" date="2020-08" db="EMBL/GenBank/DDBJ databases">
        <title>Genomic Encyclopedia of Type Strains, Phase IV (KMG-IV): sequencing the most valuable type-strain genomes for metagenomic binning, comparative biology and taxonomic classification.</title>
        <authorList>
            <person name="Goeker M."/>
        </authorList>
    </citation>
    <scope>NUCLEOTIDE SEQUENCE [LARGE SCALE GENOMIC DNA]</scope>
    <source>
        <strain evidence="4 5">DSM 2461</strain>
    </source>
</reference>
<dbReference type="SUPFAM" id="SSF53850">
    <property type="entry name" value="Periplasmic binding protein-like II"/>
    <property type="match status" value="1"/>
</dbReference>
<dbReference type="PANTHER" id="PTHR35936">
    <property type="entry name" value="MEMBRANE-BOUND LYTIC MUREIN TRANSGLYCOSYLASE F"/>
    <property type="match status" value="1"/>
</dbReference>
<keyword evidence="5" id="KW-1185">Reference proteome</keyword>
<dbReference type="InterPro" id="IPR001638">
    <property type="entry name" value="Solute-binding_3/MltF_N"/>
</dbReference>
<gene>
    <name evidence="4" type="ORF">HNR50_003368</name>
</gene>
<organism evidence="4 5">
    <name type="scientific">Spirochaeta isovalerica</name>
    <dbReference type="NCBI Taxonomy" id="150"/>
    <lineage>
        <taxon>Bacteria</taxon>
        <taxon>Pseudomonadati</taxon>
        <taxon>Spirochaetota</taxon>
        <taxon>Spirochaetia</taxon>
        <taxon>Spirochaetales</taxon>
        <taxon>Spirochaetaceae</taxon>
        <taxon>Spirochaeta</taxon>
    </lineage>
</organism>
<feature type="domain" description="Solute-binding protein family 3/N-terminal" evidence="3">
    <location>
        <begin position="22"/>
        <end position="239"/>
    </location>
</feature>
<evidence type="ECO:0000259" key="3">
    <source>
        <dbReference type="SMART" id="SM00062"/>
    </source>
</evidence>
<dbReference type="EMBL" id="JACHGJ010000007">
    <property type="protein sequence ID" value="MBB6481688.1"/>
    <property type="molecule type" value="Genomic_DNA"/>
</dbReference>
<dbReference type="Gene3D" id="3.40.190.10">
    <property type="entry name" value="Periplasmic binding protein-like II"/>
    <property type="match status" value="2"/>
</dbReference>
<evidence type="ECO:0000256" key="1">
    <source>
        <dbReference type="ARBA" id="ARBA00022729"/>
    </source>
</evidence>
<dbReference type="AlphaFoldDB" id="A0A841RGQ3"/>
<keyword evidence="1" id="KW-0732">Signal</keyword>
<accession>A0A841RGQ3</accession>